<reference evidence="2 3" key="1">
    <citation type="journal article" date="2009" name="PLoS Genet.">
        <title>Alliance of proteomics and genomics to unravel the specificities of Sahara bacterium Deinococcus deserti.</title>
        <authorList>
            <person name="de Groot A."/>
            <person name="Dulermo R."/>
            <person name="Ortet P."/>
            <person name="Blanchard L."/>
            <person name="Guerin P."/>
            <person name="Fernandez B."/>
            <person name="Vacherie B."/>
            <person name="Dossat C."/>
            <person name="Jolivet E."/>
            <person name="Siguier P."/>
            <person name="Chandler M."/>
            <person name="Barakat M."/>
            <person name="Dedieu A."/>
            <person name="Barbe V."/>
            <person name="Heulin T."/>
            <person name="Sommer S."/>
            <person name="Achouak W."/>
            <person name="Armengaud J."/>
        </authorList>
    </citation>
    <scope>NUCLEOTIDE SEQUENCE [LARGE SCALE GENOMIC DNA]</scope>
    <source>
        <strain evidence="3">DSM 17065 / CIP 109153 / LMG 22923 / VCD115</strain>
        <plasmid evidence="3">pDeide3</plasmid>
    </source>
</reference>
<feature type="transmembrane region" description="Helical" evidence="1">
    <location>
        <begin position="61"/>
        <end position="79"/>
    </location>
</feature>
<protein>
    <submittedName>
        <fullName evidence="2">Uncharacterized protein</fullName>
    </submittedName>
</protein>
<proteinExistence type="predicted"/>
<feature type="transmembrane region" description="Helical" evidence="1">
    <location>
        <begin position="7"/>
        <end position="24"/>
    </location>
</feature>
<keyword evidence="1" id="KW-0472">Membrane</keyword>
<organism evidence="2 3">
    <name type="scientific">Deinococcus deserti (strain DSM 17065 / CIP 109153 / LMG 22923 / VCD115)</name>
    <dbReference type="NCBI Taxonomy" id="546414"/>
    <lineage>
        <taxon>Bacteria</taxon>
        <taxon>Thermotogati</taxon>
        <taxon>Deinococcota</taxon>
        <taxon>Deinococci</taxon>
        <taxon>Deinococcales</taxon>
        <taxon>Deinococcaceae</taxon>
        <taxon>Deinococcus</taxon>
    </lineage>
</organism>
<keyword evidence="1" id="KW-1133">Transmembrane helix</keyword>
<evidence type="ECO:0000313" key="2">
    <source>
        <dbReference type="EMBL" id="AHX26582.1"/>
    </source>
</evidence>
<dbReference type="RefSeq" id="WP_041228118.1">
    <property type="nucleotide sequence ID" value="NC_012528.1"/>
</dbReference>
<dbReference type="EMBL" id="CP001117">
    <property type="protein sequence ID" value="AHX26582.1"/>
    <property type="molecule type" value="Genomic_DNA"/>
</dbReference>
<keyword evidence="2" id="KW-0614">Plasmid</keyword>
<sequence length="85" mass="9132">MNQLRSPLTGLGVIAFLGSIILMARPQTQLMGGPLFGMVLALALLVLAGQLQDARSHTASHLLSLCGLVSLAVCFYRLGHTLTWW</sequence>
<keyword evidence="1" id="KW-0812">Transmembrane</keyword>
<gene>
    <name evidence="2" type="ordered locus">Deide_3p02786</name>
</gene>
<name>X5HNC1_DEIDV</name>
<dbReference type="Proteomes" id="UP000002208">
    <property type="component" value="Plasmid 3"/>
</dbReference>
<feature type="transmembrane region" description="Helical" evidence="1">
    <location>
        <begin position="30"/>
        <end position="49"/>
    </location>
</feature>
<keyword evidence="3" id="KW-1185">Reference proteome</keyword>
<evidence type="ECO:0000313" key="3">
    <source>
        <dbReference type="Proteomes" id="UP000002208"/>
    </source>
</evidence>
<dbReference type="HOGENOM" id="CLU_2507153_0_0_0"/>
<evidence type="ECO:0000256" key="1">
    <source>
        <dbReference type="SAM" id="Phobius"/>
    </source>
</evidence>
<dbReference type="AlphaFoldDB" id="X5HNC1"/>
<dbReference type="KEGG" id="ddr:Deide_3p02786"/>
<accession>X5HNC1</accession>
<geneLocation type="plasmid" evidence="3">
    <name>pDeide3</name>
</geneLocation>